<dbReference type="InterPro" id="IPR036388">
    <property type="entry name" value="WH-like_DNA-bd_sf"/>
</dbReference>
<dbReference type="Proteomes" id="UP000251571">
    <property type="component" value="Unassembled WGS sequence"/>
</dbReference>
<dbReference type="Gene3D" id="3.40.190.290">
    <property type="match status" value="1"/>
</dbReference>
<dbReference type="InterPro" id="IPR036390">
    <property type="entry name" value="WH_DNA-bd_sf"/>
</dbReference>
<dbReference type="EMBL" id="UETC01000003">
    <property type="protein sequence ID" value="SSA44637.1"/>
    <property type="molecule type" value="Genomic_DNA"/>
</dbReference>
<proteinExistence type="inferred from homology"/>
<dbReference type="Gene3D" id="1.10.10.10">
    <property type="entry name" value="Winged helix-like DNA-binding domain superfamily/Winged helix DNA-binding domain"/>
    <property type="match status" value="1"/>
</dbReference>
<evidence type="ECO:0000313" key="8">
    <source>
        <dbReference type="Proteomes" id="UP000245839"/>
    </source>
</evidence>
<dbReference type="GO" id="GO:0043565">
    <property type="term" value="F:sequence-specific DNA binding"/>
    <property type="evidence" value="ECO:0007669"/>
    <property type="project" value="TreeGrafter"/>
</dbReference>
<organism evidence="7 9">
    <name type="scientific">Jannaschia seohaensis</name>
    <dbReference type="NCBI Taxonomy" id="475081"/>
    <lineage>
        <taxon>Bacteria</taxon>
        <taxon>Pseudomonadati</taxon>
        <taxon>Pseudomonadota</taxon>
        <taxon>Alphaproteobacteria</taxon>
        <taxon>Rhodobacterales</taxon>
        <taxon>Roseobacteraceae</taxon>
        <taxon>Jannaschia</taxon>
    </lineage>
</organism>
<evidence type="ECO:0000256" key="2">
    <source>
        <dbReference type="ARBA" id="ARBA00023015"/>
    </source>
</evidence>
<dbReference type="EMBL" id="QGDJ01000003">
    <property type="protein sequence ID" value="PWJ20541.1"/>
    <property type="molecule type" value="Genomic_DNA"/>
</dbReference>
<dbReference type="CDD" id="cd08422">
    <property type="entry name" value="PBP2_CrgA_like"/>
    <property type="match status" value="1"/>
</dbReference>
<protein>
    <submittedName>
        <fullName evidence="6">DNA-binding transcriptional LysR family regulator</fullName>
    </submittedName>
    <submittedName>
        <fullName evidence="7">DNA-binding transcriptional regulator, LysR family</fullName>
    </submittedName>
</protein>
<keyword evidence="3 7" id="KW-0238">DNA-binding</keyword>
<evidence type="ECO:0000256" key="3">
    <source>
        <dbReference type="ARBA" id="ARBA00023125"/>
    </source>
</evidence>
<evidence type="ECO:0000313" key="9">
    <source>
        <dbReference type="Proteomes" id="UP000251571"/>
    </source>
</evidence>
<dbReference type="SUPFAM" id="SSF46785">
    <property type="entry name" value="Winged helix' DNA-binding domain"/>
    <property type="match status" value="1"/>
</dbReference>
<gene>
    <name evidence="6" type="ORF">BCF38_103360</name>
    <name evidence="7" type="ORF">SAMN05421539_103360</name>
</gene>
<dbReference type="PROSITE" id="PS50931">
    <property type="entry name" value="HTH_LYSR"/>
    <property type="match status" value="1"/>
</dbReference>
<reference evidence="7 9" key="1">
    <citation type="submission" date="2016-10" db="EMBL/GenBank/DDBJ databases">
        <authorList>
            <person name="Cai Z."/>
        </authorList>
    </citation>
    <scope>NUCLEOTIDE SEQUENCE [LARGE SCALE GENOMIC DNA]</scope>
    <source>
        <strain evidence="7 9">DSM 25227</strain>
    </source>
</reference>
<evidence type="ECO:0000256" key="4">
    <source>
        <dbReference type="ARBA" id="ARBA00023163"/>
    </source>
</evidence>
<dbReference type="OrthoDB" id="9813056at2"/>
<feature type="domain" description="HTH lysR-type" evidence="5">
    <location>
        <begin position="1"/>
        <end position="59"/>
    </location>
</feature>
<dbReference type="RefSeq" id="WP_109564114.1">
    <property type="nucleotide sequence ID" value="NZ_QGDJ01000003.1"/>
</dbReference>
<dbReference type="SUPFAM" id="SSF53850">
    <property type="entry name" value="Periplasmic binding protein-like II"/>
    <property type="match status" value="1"/>
</dbReference>
<dbReference type="InterPro" id="IPR058163">
    <property type="entry name" value="LysR-type_TF_proteobact-type"/>
</dbReference>
<dbReference type="GO" id="GO:0003700">
    <property type="term" value="F:DNA-binding transcription factor activity"/>
    <property type="evidence" value="ECO:0007669"/>
    <property type="project" value="InterPro"/>
</dbReference>
<dbReference type="InterPro" id="IPR000847">
    <property type="entry name" value="LysR_HTH_N"/>
</dbReference>
<accession>A0A2Y9AQA6</accession>
<dbReference type="Pfam" id="PF00126">
    <property type="entry name" value="HTH_1"/>
    <property type="match status" value="1"/>
</dbReference>
<dbReference type="AlphaFoldDB" id="A0A2Y9AQA6"/>
<name>A0A2Y9AQA6_9RHOB</name>
<evidence type="ECO:0000259" key="5">
    <source>
        <dbReference type="PROSITE" id="PS50931"/>
    </source>
</evidence>
<dbReference type="GO" id="GO:0006351">
    <property type="term" value="P:DNA-templated transcription"/>
    <property type="evidence" value="ECO:0007669"/>
    <property type="project" value="TreeGrafter"/>
</dbReference>
<reference evidence="6 8" key="2">
    <citation type="submission" date="2018-03" db="EMBL/GenBank/DDBJ databases">
        <title>Genomic Encyclopedia of Archaeal and Bacterial Type Strains, Phase II (KMG-II): from individual species to whole genera.</title>
        <authorList>
            <person name="Goeker M."/>
        </authorList>
    </citation>
    <scope>NUCLEOTIDE SEQUENCE [LARGE SCALE GENOMIC DNA]</scope>
    <source>
        <strain evidence="6 8">DSM 25227</strain>
    </source>
</reference>
<dbReference type="FunFam" id="1.10.10.10:FF:000001">
    <property type="entry name" value="LysR family transcriptional regulator"/>
    <property type="match status" value="1"/>
</dbReference>
<keyword evidence="8" id="KW-1185">Reference proteome</keyword>
<keyword evidence="4" id="KW-0804">Transcription</keyword>
<keyword evidence="2" id="KW-0805">Transcription regulation</keyword>
<dbReference type="Proteomes" id="UP000245839">
    <property type="component" value="Unassembled WGS sequence"/>
</dbReference>
<evidence type="ECO:0000313" key="6">
    <source>
        <dbReference type="EMBL" id="PWJ20541.1"/>
    </source>
</evidence>
<evidence type="ECO:0000313" key="7">
    <source>
        <dbReference type="EMBL" id="SSA44637.1"/>
    </source>
</evidence>
<comment type="similarity">
    <text evidence="1">Belongs to the LysR transcriptional regulatory family.</text>
</comment>
<sequence length="306" mass="33055">MDRIEGLRTFVAAVEAGSFTAAADRLGISKKLVSKYVGQLETVLGTRLLSRTTRSLGLTRSGERVYPRAVALLADFDELLAETRAEEQGLSGTLRIAAPVAFGELYLHDVLSDFAAEHPALSIDLQLNDRFVDLAAEGFDLALRIGALEDSALRARRIGETALIVVGSPDYFARAGRPAHPDGLRDHVCIRDANIRGGPTWPFEIAGQVRAVPVTARMRVNSAAAVRLSALRGDGLCLCPDYIVGPDIAAGRLERVLSGFPSGIRGIHVVYGDAPRLPARTRAALDMLAARFKLPPWRQRAERGRA</sequence>
<evidence type="ECO:0000256" key="1">
    <source>
        <dbReference type="ARBA" id="ARBA00009437"/>
    </source>
</evidence>
<dbReference type="PANTHER" id="PTHR30537">
    <property type="entry name" value="HTH-TYPE TRANSCRIPTIONAL REGULATOR"/>
    <property type="match status" value="1"/>
</dbReference>
<dbReference type="InterPro" id="IPR005119">
    <property type="entry name" value="LysR_subst-bd"/>
</dbReference>
<dbReference type="PANTHER" id="PTHR30537:SF5">
    <property type="entry name" value="HTH-TYPE TRANSCRIPTIONAL ACTIVATOR TTDR-RELATED"/>
    <property type="match status" value="1"/>
</dbReference>
<dbReference type="Pfam" id="PF03466">
    <property type="entry name" value="LysR_substrate"/>
    <property type="match status" value="1"/>
</dbReference>